<evidence type="ECO:0000313" key="2">
    <source>
        <dbReference type="Proteomes" id="UP001221519"/>
    </source>
</evidence>
<keyword evidence="2" id="KW-1185">Reference proteome</keyword>
<protein>
    <submittedName>
        <fullName evidence="1">Uncharacterized protein</fullName>
    </submittedName>
</protein>
<organism evidence="1 2">
    <name type="scientific">Paenibacillus urinalis</name>
    <dbReference type="NCBI Taxonomy" id="521520"/>
    <lineage>
        <taxon>Bacteria</taxon>
        <taxon>Bacillati</taxon>
        <taxon>Bacillota</taxon>
        <taxon>Bacilli</taxon>
        <taxon>Bacillales</taxon>
        <taxon>Paenibacillaceae</taxon>
        <taxon>Paenibacillus</taxon>
    </lineage>
</organism>
<evidence type="ECO:0000313" key="1">
    <source>
        <dbReference type="EMBL" id="WDI05119.1"/>
    </source>
</evidence>
<geneLocation type="plasmid" evidence="1 2">
    <name>unnamed1</name>
</geneLocation>
<gene>
    <name evidence="1" type="ORF">PUW25_25260</name>
</gene>
<dbReference type="Proteomes" id="UP001221519">
    <property type="component" value="Plasmid unnamed1"/>
</dbReference>
<dbReference type="InterPro" id="IPR012337">
    <property type="entry name" value="RNaseH-like_sf"/>
</dbReference>
<dbReference type="RefSeq" id="WP_274338712.1">
    <property type="nucleotide sequence ID" value="NZ_CP118109.1"/>
</dbReference>
<dbReference type="SUPFAM" id="SSF53098">
    <property type="entry name" value="Ribonuclease H-like"/>
    <property type="match status" value="1"/>
</dbReference>
<dbReference type="Gene3D" id="3.30.420.10">
    <property type="entry name" value="Ribonuclease H-like superfamily/Ribonuclease H"/>
    <property type="match status" value="1"/>
</dbReference>
<sequence length="2259" mass="253440">MGIEEILMAEGFQAVAPNSRGTWVPVTAFNPVTSPNYAKRDSRQGKVNELVEKINNSQLSAKSIIGQGRYKVMPELYTANNNQARSAIDVFQEFVQRAKNPSSRHNSYVAFDIETMGDRSKNDGSGFGVTEIAAQSFSRQAGGTYKASSKSVFNALLALDNKSATEMKGLIKKIKTDPYSFRKLTSSEQRSVIDLMRYSTSNEGGVSGAILQTNRGVTNISHNQVVNQILRTDGTIDDLKFIQNFEFYLRHINQGFNDLQANGEKDHLGVINRYNKFLHDNRYKYFLSHNGTNFDIPALEQWSKKIGEPILGPKKHIDFLRVIQSSYPNMKGLHTSFGRSFESKPAMGGLGTLQELRRTFGFDQGAAHNAAHDIGEEGLGGVFSRMFNGVSQTIEDAKSLPGIDTFGFNYHPTQLSWSDRQLRKGDRLFSIGGAMAYGNGEFDFQARSEDGSFVADEPDFNRMAVNSKSFYEVQGLRNISDYNEDGTLKTNRLALDLYNPDTKANSFIIREGDDAIQQIENFVQQKFYYWNGLSKDMQREIRIQKERDLARRRYESLTSLSGAGGNSTTRGFEAAKRMYSNAAVYRERLEGKGGHIQNVIDHIEDDPEEARKRLMDNRITHEEMMERMNFNSLPGGRLNETEQRLFFRMAPRLVDELPHYSKAIEAIEEQFPINPDMSDMEARRTRQQRDIAWRLYNQEVNGTIGGDTTERPTQPFEQRGIHYFDRSTARKEQRYLNFETMATARNAIYRQIGSPDDGVDLRKERLGNLITSLQESNVINRKVANKFHEFNRSFAINDSISMMVQDLMDNHDIMQQNLKIKSVGRRAEMQQVSEAVNQQMIQSAIKKTNGVQGFILQQGIANQRVKMDESAVDIFSRLDGVEHASGLRSNNSSAVNHILETYRTTADKMGMHGLQYNLSVNEEGTQARIQIFKSENSASVMEKFLAGESHSKASEIIVPLIQQNGTHVIGNQVLNARSFLVNEGGDTKTISSAEMIARGYTDSFEMRNILNAIRNDEYEEADLMSKRALRNEIETLSGIKRNVLSQNDGYYWANNDSDFLKQSHVSIAPAMIQEWHEQGRINLDRDIREDWLGRALQRGSNIRHATFDDLSPNKAYEMIKEVDDWAASKELNLYAGSVKSENVSRGIWSFKNIQDYHPLGAYSFNGRDNAVQWFNSYNVNEKTRQGLLEAGIKPSYFDSLVTTAAMEERNKANPAQRGVNMKVAYMSQAQLDDRVQQLLADSSVSQSIKKQLSDSMAKARLYEQQAIFTKEIMDAYKVDNHTFIDKGDSFTWNSAFYEDGHLRTTVNPGDLLGVRTVSGVEEKVFYDGNKTGTIFTDYDENRIGIHTEDQPFKFMIEGEKTTDTTVSRELMRYLTGSDDITAIYNPDVGKHKDFGAMMTGQAKLLADHIQGMSPEQQQRAIRAVEESGIGLNWNEDRFLVNSNAGIKTDAFDQLFAHPDINLNNKTSTGLTTAIQEVRASQVENYSRMTDKTGRVVIEFRGDDPIYAGGENAIKGVTWGHREYGVLDNMGAEATKEHMYNRMLETNQANYRAQESRNMITALGAIANPESVEGPTLSVNDFKNLPTSKYGKNEHSLMGTIFDRSHVSQMLGEGMNGEGYWLELPKVGDLEYTYVDKVVGRGADSERRKAIDKIFIPFTAQEGKGGDIHFRELQKNIAKIYERAARIGKNDGVTNYKEAVEAHESLQRSIDGYVNQLVKDVTSSKGQTYSSVFKTNMNESGTGIFKLIDPRTSDAMDGERTYISPEDAKKMGIYEKLSDPDKPFYTMNVRYPTFHDNAMQITRLMMDENIKPGEFHVTALTASLMKADSDGDYDNIVALSDEKIQAEWGRIYNEQQQQRTERMDKLINKFSGDEGARSFELPNLSSEDEFTQFAANDRSELTAKSGKMVIGHASNLNYAMRQQAKTYLGHNEAARQAIYDFGQDLEQKLISSKHGAEEIDSAMDFINTLYRARTDSDWKKVYEFDRQFFLDSESQSTGHEAAIRELQKIHGQDGGLSSPYKKFGTSAGVSVERVGVSGIVDAINDEGGSSNAGLGLIRRLAGVENPEFDKSDSGFRVEPNDPGIFEKAIRRPGGLAGVFSEAFEDMTGGMLGMRANEAVKNAMESVFNGPHGGRNKMILGGSALALTGLIGYNTLSDSEPVTHYNSPIVGAADEAPNYGGGVPAPAMPGLDYSTLPSGGANIQVSAKGNNQNTQDFSRMVNQGMQQSNYQGGKVNMNISHTDNTSKLTRNWYRDKVEEYS</sequence>
<dbReference type="EMBL" id="CP118109">
    <property type="protein sequence ID" value="WDI05119.1"/>
    <property type="molecule type" value="Genomic_DNA"/>
</dbReference>
<keyword evidence="1" id="KW-0614">Plasmid</keyword>
<name>A0ABY7XH87_9BACL</name>
<accession>A0ABY7XH87</accession>
<proteinExistence type="predicted"/>
<dbReference type="InterPro" id="IPR036397">
    <property type="entry name" value="RNaseH_sf"/>
</dbReference>
<reference evidence="1 2" key="1">
    <citation type="submission" date="2023-02" db="EMBL/GenBank/DDBJ databases">
        <title>Pathogen: clinical or host-associated sample.</title>
        <authorList>
            <person name="Hergert J."/>
            <person name="Casey R."/>
            <person name="Wagner J."/>
            <person name="Young E.L."/>
            <person name="Oakeson K.F."/>
        </authorList>
    </citation>
    <scope>NUCLEOTIDE SEQUENCE [LARGE SCALE GENOMIC DNA]</scope>
    <source>
        <strain evidence="1 2">2022CK-00829</strain>
        <plasmid evidence="1 2">unnamed1</plasmid>
    </source>
</reference>